<name>A0AAW2UMY0_9LAMI</name>
<accession>A0AAW2UMY0</accession>
<dbReference type="InterPro" id="IPR043128">
    <property type="entry name" value="Rev_trsase/Diguanyl_cyclase"/>
</dbReference>
<dbReference type="SUPFAM" id="SSF56672">
    <property type="entry name" value="DNA/RNA polymerases"/>
    <property type="match status" value="1"/>
</dbReference>
<evidence type="ECO:0000259" key="1">
    <source>
        <dbReference type="Pfam" id="PF17919"/>
    </source>
</evidence>
<reference evidence="2" key="1">
    <citation type="submission" date="2020-06" db="EMBL/GenBank/DDBJ databases">
        <authorList>
            <person name="Li T."/>
            <person name="Hu X."/>
            <person name="Zhang T."/>
            <person name="Song X."/>
            <person name="Zhang H."/>
            <person name="Dai N."/>
            <person name="Sheng W."/>
            <person name="Hou X."/>
            <person name="Wei L."/>
        </authorList>
    </citation>
    <scope>NUCLEOTIDE SEQUENCE</scope>
    <source>
        <strain evidence="2">KEN1</strain>
        <tissue evidence="2">Leaf</tissue>
    </source>
</reference>
<sequence>MRPPANLNKVRKLVGCLEILNRFISCSVERSLPFFIALRKTKNFAWDEARQQAFQDLKAYLADLPLFTKPSPSESLYLYLAMGQQAVSSVLIEKEERNRKPVYYVSNVLHGFESGIPR</sequence>
<dbReference type="PANTHER" id="PTHR48475">
    <property type="entry name" value="RIBONUCLEASE H"/>
    <property type="match status" value="1"/>
</dbReference>
<organism evidence="2">
    <name type="scientific">Sesamum latifolium</name>
    <dbReference type="NCBI Taxonomy" id="2727402"/>
    <lineage>
        <taxon>Eukaryota</taxon>
        <taxon>Viridiplantae</taxon>
        <taxon>Streptophyta</taxon>
        <taxon>Embryophyta</taxon>
        <taxon>Tracheophyta</taxon>
        <taxon>Spermatophyta</taxon>
        <taxon>Magnoliopsida</taxon>
        <taxon>eudicotyledons</taxon>
        <taxon>Gunneridae</taxon>
        <taxon>Pentapetalae</taxon>
        <taxon>asterids</taxon>
        <taxon>lamiids</taxon>
        <taxon>Lamiales</taxon>
        <taxon>Pedaliaceae</taxon>
        <taxon>Sesamum</taxon>
    </lineage>
</organism>
<dbReference type="Pfam" id="PF17919">
    <property type="entry name" value="RT_RNaseH_2"/>
    <property type="match status" value="1"/>
</dbReference>
<dbReference type="InterPro" id="IPR043502">
    <property type="entry name" value="DNA/RNA_pol_sf"/>
</dbReference>
<evidence type="ECO:0000313" key="2">
    <source>
        <dbReference type="EMBL" id="KAL0416711.1"/>
    </source>
</evidence>
<dbReference type="EMBL" id="JACGWN010000012">
    <property type="protein sequence ID" value="KAL0416711.1"/>
    <property type="molecule type" value="Genomic_DNA"/>
</dbReference>
<proteinExistence type="predicted"/>
<dbReference type="InterPro" id="IPR041577">
    <property type="entry name" value="RT_RNaseH_2"/>
</dbReference>
<gene>
    <name evidence="2" type="ORF">Slati_3503000</name>
</gene>
<comment type="caution">
    <text evidence="2">The sequence shown here is derived from an EMBL/GenBank/DDBJ whole genome shotgun (WGS) entry which is preliminary data.</text>
</comment>
<reference evidence="2" key="2">
    <citation type="journal article" date="2024" name="Plant">
        <title>Genomic evolution and insights into agronomic trait innovations of Sesamum species.</title>
        <authorList>
            <person name="Miao H."/>
            <person name="Wang L."/>
            <person name="Qu L."/>
            <person name="Liu H."/>
            <person name="Sun Y."/>
            <person name="Le M."/>
            <person name="Wang Q."/>
            <person name="Wei S."/>
            <person name="Zheng Y."/>
            <person name="Lin W."/>
            <person name="Duan Y."/>
            <person name="Cao H."/>
            <person name="Xiong S."/>
            <person name="Wang X."/>
            <person name="Wei L."/>
            <person name="Li C."/>
            <person name="Ma Q."/>
            <person name="Ju M."/>
            <person name="Zhao R."/>
            <person name="Li G."/>
            <person name="Mu C."/>
            <person name="Tian Q."/>
            <person name="Mei H."/>
            <person name="Zhang T."/>
            <person name="Gao T."/>
            <person name="Zhang H."/>
        </authorList>
    </citation>
    <scope>NUCLEOTIDE SEQUENCE</scope>
    <source>
        <strain evidence="2">KEN1</strain>
    </source>
</reference>
<protein>
    <recommendedName>
        <fullName evidence="1">Reverse transcriptase/retrotransposon-derived protein RNase H-like domain-containing protein</fullName>
    </recommendedName>
</protein>
<feature type="domain" description="Reverse transcriptase/retrotransposon-derived protein RNase H-like" evidence="1">
    <location>
        <begin position="46"/>
        <end position="114"/>
    </location>
</feature>
<dbReference type="AlphaFoldDB" id="A0AAW2UMY0"/>
<dbReference type="PANTHER" id="PTHR48475:SF2">
    <property type="entry name" value="RIBONUCLEASE H"/>
    <property type="match status" value="1"/>
</dbReference>
<dbReference type="Gene3D" id="3.30.70.270">
    <property type="match status" value="1"/>
</dbReference>